<reference evidence="2 3" key="1">
    <citation type="submission" date="2024-01" db="EMBL/GenBank/DDBJ databases">
        <authorList>
            <consortium name="Genoscope - CEA"/>
            <person name="William W."/>
        </authorList>
    </citation>
    <scope>NUCLEOTIDE SEQUENCE [LARGE SCALE GENOMIC DNA]</scope>
    <source>
        <strain evidence="2 3">29B2s-10</strain>
    </source>
</reference>
<keyword evidence="1" id="KW-1133">Transmembrane helix</keyword>
<evidence type="ECO:0000313" key="2">
    <source>
        <dbReference type="EMBL" id="CAK7910022.1"/>
    </source>
</evidence>
<protein>
    <submittedName>
        <fullName evidence="2">Uncharacterized protein</fullName>
    </submittedName>
</protein>
<feature type="transmembrane region" description="Helical" evidence="1">
    <location>
        <begin position="125"/>
        <end position="145"/>
    </location>
</feature>
<dbReference type="EMBL" id="OZ004257">
    <property type="protein sequence ID" value="CAK7910022.1"/>
    <property type="molecule type" value="Genomic_DNA"/>
</dbReference>
<proteinExistence type="predicted"/>
<feature type="transmembrane region" description="Helical" evidence="1">
    <location>
        <begin position="94"/>
        <end position="113"/>
    </location>
</feature>
<keyword evidence="1" id="KW-0472">Membrane</keyword>
<organism evidence="2 3">
    <name type="scientific">[Candida] anglica</name>
    <dbReference type="NCBI Taxonomy" id="148631"/>
    <lineage>
        <taxon>Eukaryota</taxon>
        <taxon>Fungi</taxon>
        <taxon>Dikarya</taxon>
        <taxon>Ascomycota</taxon>
        <taxon>Saccharomycotina</taxon>
        <taxon>Pichiomycetes</taxon>
        <taxon>Debaryomycetaceae</taxon>
        <taxon>Kurtzmaniella</taxon>
    </lineage>
</organism>
<keyword evidence="1" id="KW-0812">Transmembrane</keyword>
<evidence type="ECO:0000256" key="1">
    <source>
        <dbReference type="SAM" id="Phobius"/>
    </source>
</evidence>
<name>A0ABP0EDY6_9ASCO</name>
<evidence type="ECO:0000313" key="3">
    <source>
        <dbReference type="Proteomes" id="UP001497600"/>
    </source>
</evidence>
<accession>A0ABP0EDY6</accession>
<feature type="transmembrane region" description="Helical" evidence="1">
    <location>
        <begin position="165"/>
        <end position="194"/>
    </location>
</feature>
<sequence>MSNEVIDSTEVGEGSVLGNHGSFLIRGSSKRLKQQNDLVAIASNGSRLKETVPKVDDPEIALTESEKDLEKQSPPVEPMTTVELQILRSWNTFHFLYCLLLAGAIGYITCKICGNDLCKFENWEVVVMCFIAGCTVPIVIFDYSVLKFGEYKLKWESTTAVLKGYWTTVLSFVSSLLINLTVVAVTMLTLAYFFTGTSVFYKQESVQTALPQ</sequence>
<keyword evidence="3" id="KW-1185">Reference proteome</keyword>
<dbReference type="Proteomes" id="UP001497600">
    <property type="component" value="Chromosome E"/>
</dbReference>
<gene>
    <name evidence="2" type="ORF">CAAN4_E17656</name>
</gene>